<name>A0A919LX80_KLEPN</name>
<feature type="transmembrane region" description="Helical" evidence="1">
    <location>
        <begin position="35"/>
        <end position="54"/>
    </location>
</feature>
<dbReference type="SUPFAM" id="SSF103473">
    <property type="entry name" value="MFS general substrate transporter"/>
    <property type="match status" value="1"/>
</dbReference>
<dbReference type="AlphaFoldDB" id="A0A919LX80"/>
<feature type="transmembrane region" description="Helical" evidence="1">
    <location>
        <begin position="61"/>
        <end position="82"/>
    </location>
</feature>
<dbReference type="Proteomes" id="UP000655094">
    <property type="component" value="Unassembled WGS sequence"/>
</dbReference>
<dbReference type="Pfam" id="PF13347">
    <property type="entry name" value="MFS_2"/>
    <property type="match status" value="1"/>
</dbReference>
<evidence type="ECO:0000256" key="1">
    <source>
        <dbReference type="SAM" id="Phobius"/>
    </source>
</evidence>
<keyword evidence="1" id="KW-1133">Transmembrane helix</keyword>
<dbReference type="EMBL" id="BNFF01000001">
    <property type="protein sequence ID" value="GHK55645.1"/>
    <property type="molecule type" value="Genomic_DNA"/>
</dbReference>
<organism evidence="2 3">
    <name type="scientific">Klebsiella pneumoniae</name>
    <dbReference type="NCBI Taxonomy" id="573"/>
    <lineage>
        <taxon>Bacteria</taxon>
        <taxon>Pseudomonadati</taxon>
        <taxon>Pseudomonadota</taxon>
        <taxon>Gammaproteobacteria</taxon>
        <taxon>Enterobacterales</taxon>
        <taxon>Enterobacteriaceae</taxon>
        <taxon>Klebsiella/Raoultella group</taxon>
        <taxon>Klebsiella</taxon>
        <taxon>Klebsiella pneumoniae complex</taxon>
    </lineage>
</organism>
<keyword evidence="1" id="KW-0472">Membrane</keyword>
<reference evidence="2" key="1">
    <citation type="submission" date="2020-10" db="EMBL/GenBank/DDBJ databases">
        <title>Genome Sequence of ESBL Producing Zambian Clinical Strains.</title>
        <authorList>
            <person name="Shawa M."/>
            <person name="Furuta Y."/>
            <person name="Simbotwe M."/>
            <person name="Mulenga E."/>
            <person name="Mubanga M."/>
            <person name="Mulenga G."/>
            <person name="Kaile C."/>
            <person name="Zorigt T."/>
            <person name="Hang'ombe B."/>
            <person name="Higashi H."/>
        </authorList>
    </citation>
    <scope>NUCLEOTIDE SEQUENCE</scope>
    <source>
        <strain evidence="2">Zam_UTH_09</strain>
    </source>
</reference>
<evidence type="ECO:0000313" key="2">
    <source>
        <dbReference type="EMBL" id="GHK55645.1"/>
    </source>
</evidence>
<proteinExistence type="predicted"/>
<comment type="caution">
    <text evidence="2">The sequence shown here is derived from an EMBL/GenBank/DDBJ whole genome shotgun (WGS) entry which is preliminary data.</text>
</comment>
<evidence type="ECO:0000313" key="3">
    <source>
        <dbReference type="Proteomes" id="UP000655094"/>
    </source>
</evidence>
<sequence>MGSAALFTAFLTTYCVGNLIGSALAKPLTDWKCKVSVFWWTNALLAVLSVAMFFVPMDAEITMFVFIFIIGVLHQLVTPIQWVMMSDTVDYGEWCNGKRLTGISFAGTLFVLAGAGAGRRADRLDAGRRRL</sequence>
<gene>
    <name evidence="2" type="ORF">KPZU09_53810</name>
</gene>
<accession>A0A919LX80</accession>
<feature type="transmembrane region" description="Helical" evidence="1">
    <location>
        <begin position="102"/>
        <end position="121"/>
    </location>
</feature>
<evidence type="ECO:0008006" key="4">
    <source>
        <dbReference type="Google" id="ProtNLM"/>
    </source>
</evidence>
<keyword evidence="1" id="KW-0812">Transmembrane</keyword>
<protein>
    <recommendedName>
        <fullName evidence="4">Xyloside transporter XynT</fullName>
    </recommendedName>
</protein>
<dbReference type="InterPro" id="IPR036259">
    <property type="entry name" value="MFS_trans_sf"/>
</dbReference>